<dbReference type="AlphaFoldDB" id="A0A1S8CMT7"/>
<keyword evidence="1" id="KW-0472">Membrane</keyword>
<keyword evidence="1" id="KW-1133">Transmembrane helix</keyword>
<evidence type="ECO:0000313" key="2">
    <source>
        <dbReference type="EMBL" id="OMQ24807.1"/>
    </source>
</evidence>
<sequence length="230" mass="24605">MDNSNYTQQWVNPVHKIGRGTLLTACVTTTFPILYLYLVHGIFPPVDWLKNDVLLIVASFGFIWLIEPISFYPALGLSGTYLAFLTGNIGTTKLPAAAIAQDLAKVEPGSREAEVVSTLAIIGATTTTTVFICVGVICGSFLLSVLPGPAVDALKSYTVPAVFGALMVTFAIKYPKVIPVAIGVPLMLKLFAANLIPGYWHIIFAIGATVAAAFVLYRSDIKQPNLSDAK</sequence>
<proteinExistence type="predicted"/>
<feature type="transmembrane region" description="Helical" evidence="1">
    <location>
        <begin position="53"/>
        <end position="75"/>
    </location>
</feature>
<feature type="transmembrane region" description="Helical" evidence="1">
    <location>
        <begin position="157"/>
        <end position="178"/>
    </location>
</feature>
<dbReference type="Proteomes" id="UP000216021">
    <property type="component" value="Unassembled WGS sequence"/>
</dbReference>
<feature type="transmembrane region" description="Helical" evidence="1">
    <location>
        <begin position="198"/>
        <end position="217"/>
    </location>
</feature>
<evidence type="ECO:0000256" key="1">
    <source>
        <dbReference type="SAM" id="Phobius"/>
    </source>
</evidence>
<dbReference type="OrthoDB" id="2052735at2"/>
<reference evidence="2 3" key="1">
    <citation type="submission" date="2016-11" db="EMBL/GenBank/DDBJ databases">
        <title>Rahnella oryzae sp. nov., isolated from rice root.</title>
        <authorList>
            <person name="Zhang X.-X."/>
            <person name="Zhang J."/>
        </authorList>
    </citation>
    <scope>NUCLEOTIDE SEQUENCE [LARGE SCALE GENOMIC DNA]</scope>
    <source>
        <strain evidence="2 3">J11-6</strain>
    </source>
</reference>
<keyword evidence="3" id="KW-1185">Reference proteome</keyword>
<comment type="caution">
    <text evidence="2">The sequence shown here is derived from an EMBL/GenBank/DDBJ whole genome shotgun (WGS) entry which is preliminary data.</text>
</comment>
<organism evidence="2 3">
    <name type="scientific">Serratia oryzae</name>
    <dbReference type="NCBI Taxonomy" id="2034155"/>
    <lineage>
        <taxon>Bacteria</taxon>
        <taxon>Pseudomonadati</taxon>
        <taxon>Pseudomonadota</taxon>
        <taxon>Gammaproteobacteria</taxon>
        <taxon>Enterobacterales</taxon>
        <taxon>Yersiniaceae</taxon>
        <taxon>Serratia</taxon>
    </lineage>
</organism>
<dbReference type="EMBL" id="MOXD01000003">
    <property type="protein sequence ID" value="OMQ24807.1"/>
    <property type="molecule type" value="Genomic_DNA"/>
</dbReference>
<keyword evidence="1" id="KW-0812">Transmembrane</keyword>
<name>A0A1S8CMT7_9GAMM</name>
<accession>A0A1S8CMT7</accession>
<dbReference type="STRING" id="2034155.BMI79_07030"/>
<gene>
    <name evidence="2" type="ORF">BMI79_07030</name>
</gene>
<evidence type="ECO:0000313" key="3">
    <source>
        <dbReference type="Proteomes" id="UP000216021"/>
    </source>
</evidence>
<feature type="transmembrane region" description="Helical" evidence="1">
    <location>
        <begin position="119"/>
        <end position="145"/>
    </location>
</feature>
<feature type="transmembrane region" description="Helical" evidence="1">
    <location>
        <begin position="20"/>
        <end position="41"/>
    </location>
</feature>
<protein>
    <submittedName>
        <fullName evidence="2">Uncharacterized protein</fullName>
    </submittedName>
</protein>